<dbReference type="EMBL" id="QGKW02001940">
    <property type="protein sequence ID" value="KAF2555124.1"/>
    <property type="molecule type" value="Genomic_DNA"/>
</dbReference>
<dbReference type="AlphaFoldDB" id="A0A3N6SBA2"/>
<protein>
    <submittedName>
        <fullName evidence="1">Uncharacterized protein</fullName>
    </submittedName>
</protein>
<organism evidence="1 2">
    <name type="scientific">Brassica cretica</name>
    <name type="common">Mustard</name>
    <dbReference type="NCBI Taxonomy" id="69181"/>
    <lineage>
        <taxon>Eukaryota</taxon>
        <taxon>Viridiplantae</taxon>
        <taxon>Streptophyta</taxon>
        <taxon>Embryophyta</taxon>
        <taxon>Tracheophyta</taxon>
        <taxon>Spermatophyta</taxon>
        <taxon>Magnoliopsida</taxon>
        <taxon>eudicotyledons</taxon>
        <taxon>Gunneridae</taxon>
        <taxon>Pentapetalae</taxon>
        <taxon>rosids</taxon>
        <taxon>malvids</taxon>
        <taxon>Brassicales</taxon>
        <taxon>Brassicaceae</taxon>
        <taxon>Brassiceae</taxon>
        <taxon>Brassica</taxon>
    </lineage>
</organism>
<dbReference type="Proteomes" id="UP000712281">
    <property type="component" value="Unassembled WGS sequence"/>
</dbReference>
<proteinExistence type="predicted"/>
<evidence type="ECO:0000313" key="2">
    <source>
        <dbReference type="Proteomes" id="UP000712281"/>
    </source>
</evidence>
<accession>A0A3N6SBA2</accession>
<gene>
    <name evidence="1" type="ORF">F2Q68_00014490</name>
</gene>
<evidence type="ECO:0000313" key="1">
    <source>
        <dbReference type="EMBL" id="KAF2555124.1"/>
    </source>
</evidence>
<sequence length="88" mass="9717">MNFVFAFLRAYRIIYMGVEGRLRVVISISEDARISAKRQVLGSRIRVFDTMPRDLEISVMGLGQDLGLITALGGAMNTSAYVPVSFST</sequence>
<reference evidence="1" key="1">
    <citation type="submission" date="2019-12" db="EMBL/GenBank/DDBJ databases">
        <title>Genome sequencing and annotation of Brassica cretica.</title>
        <authorList>
            <person name="Studholme D.J."/>
            <person name="Sarris P.F."/>
        </authorList>
    </citation>
    <scope>NUCLEOTIDE SEQUENCE</scope>
    <source>
        <strain evidence="1">PFS-001/15</strain>
        <tissue evidence="1">Leaf</tissue>
    </source>
</reference>
<name>A0A3N6SBA2_BRACR</name>
<comment type="caution">
    <text evidence="1">The sequence shown here is derived from an EMBL/GenBank/DDBJ whole genome shotgun (WGS) entry which is preliminary data.</text>
</comment>